<keyword evidence="1" id="KW-0862">Zinc</keyword>
<feature type="domain" description="C2H2-type" evidence="3">
    <location>
        <begin position="230"/>
        <end position="255"/>
    </location>
</feature>
<evidence type="ECO:0000259" key="3">
    <source>
        <dbReference type="PROSITE" id="PS50157"/>
    </source>
</evidence>
<dbReference type="SUPFAM" id="SSF57667">
    <property type="entry name" value="beta-beta-alpha zinc fingers"/>
    <property type="match status" value="1"/>
</dbReference>
<feature type="region of interest" description="Disordered" evidence="2">
    <location>
        <begin position="1"/>
        <end position="33"/>
    </location>
</feature>
<dbReference type="InterPro" id="IPR013087">
    <property type="entry name" value="Znf_C2H2_type"/>
</dbReference>
<reference evidence="4 5" key="1">
    <citation type="journal article" date="2019" name="Fungal Biol. Biotechnol.">
        <title>Draft genome sequence of fastidious pathogen Ceratobasidium theobromae, which causes vascular-streak dieback in Theobroma cacao.</title>
        <authorList>
            <person name="Ali S.S."/>
            <person name="Asman A."/>
            <person name="Shao J."/>
            <person name="Firmansyah A.P."/>
            <person name="Susilo A.W."/>
            <person name="Rosmana A."/>
            <person name="McMahon P."/>
            <person name="Junaid M."/>
            <person name="Guest D."/>
            <person name="Kheng T.Y."/>
            <person name="Meinhardt L.W."/>
            <person name="Bailey B.A."/>
        </authorList>
    </citation>
    <scope>NUCLEOTIDE SEQUENCE [LARGE SCALE GENOMIC DNA]</scope>
    <source>
        <strain evidence="4 5">CT2</strain>
    </source>
</reference>
<feature type="compositionally biased region" description="Basic residues" evidence="2">
    <location>
        <begin position="209"/>
        <end position="219"/>
    </location>
</feature>
<name>A0A5N5QL73_9AGAM</name>
<keyword evidence="1" id="KW-0479">Metal-binding</keyword>
<evidence type="ECO:0000256" key="1">
    <source>
        <dbReference type="PROSITE-ProRule" id="PRU00042"/>
    </source>
</evidence>
<feature type="compositionally biased region" description="Basic residues" evidence="2">
    <location>
        <begin position="286"/>
        <end position="299"/>
    </location>
</feature>
<dbReference type="PROSITE" id="PS50157">
    <property type="entry name" value="ZINC_FINGER_C2H2_2"/>
    <property type="match status" value="1"/>
</dbReference>
<dbReference type="OrthoDB" id="654211at2759"/>
<protein>
    <recommendedName>
        <fullName evidence="3">C2H2-type domain-containing protein</fullName>
    </recommendedName>
</protein>
<gene>
    <name evidence="4" type="ORF">CTheo_4338</name>
</gene>
<evidence type="ECO:0000256" key="2">
    <source>
        <dbReference type="SAM" id="MobiDB-lite"/>
    </source>
</evidence>
<feature type="compositionally biased region" description="Polar residues" evidence="2">
    <location>
        <begin position="187"/>
        <end position="200"/>
    </location>
</feature>
<dbReference type="InterPro" id="IPR036236">
    <property type="entry name" value="Znf_C2H2_sf"/>
</dbReference>
<sequence length="307" mass="34389">MEAPDNDTTTRETVARPLSPALSVLDSPDPPLSRYNQPHYHPALYNIPVRYTSHHVRPIRPFRIFNYLDAQGEDLGSRQYTLGPDNIWEVNERLTNVYRHTAQNTSGHPQFTSVYVPKENEPQPVAPWWLAIGADGDNHLSIIPQLQPSPALDSPAMSEEVIMNIPVASISRETLDRRLARLPPSPITNQSRSSPGSPNTDPGPSTSPSRRRPTGRHRSSTLSSQSKSIWRCEPCDKTFFRRHELNRHINTASAHQERGFNCRYCGDAFTRADAKLRHEEDTCTKRWGRGGRGTGKKSKGGGEGGSR</sequence>
<proteinExistence type="predicted"/>
<organism evidence="4 5">
    <name type="scientific">Ceratobasidium theobromae</name>
    <dbReference type="NCBI Taxonomy" id="1582974"/>
    <lineage>
        <taxon>Eukaryota</taxon>
        <taxon>Fungi</taxon>
        <taxon>Dikarya</taxon>
        <taxon>Basidiomycota</taxon>
        <taxon>Agaricomycotina</taxon>
        <taxon>Agaricomycetes</taxon>
        <taxon>Cantharellales</taxon>
        <taxon>Ceratobasidiaceae</taxon>
        <taxon>Ceratobasidium</taxon>
    </lineage>
</organism>
<evidence type="ECO:0000313" key="5">
    <source>
        <dbReference type="Proteomes" id="UP000383932"/>
    </source>
</evidence>
<accession>A0A5N5QL73</accession>
<feature type="region of interest" description="Disordered" evidence="2">
    <location>
        <begin position="182"/>
        <end position="227"/>
    </location>
</feature>
<dbReference type="AlphaFoldDB" id="A0A5N5QL73"/>
<dbReference type="Proteomes" id="UP000383932">
    <property type="component" value="Unassembled WGS sequence"/>
</dbReference>
<dbReference type="EMBL" id="SSOP01000072">
    <property type="protein sequence ID" value="KAB5592241.1"/>
    <property type="molecule type" value="Genomic_DNA"/>
</dbReference>
<feature type="region of interest" description="Disordered" evidence="2">
    <location>
        <begin position="284"/>
        <end position="307"/>
    </location>
</feature>
<keyword evidence="5" id="KW-1185">Reference proteome</keyword>
<keyword evidence="1" id="KW-0863">Zinc-finger</keyword>
<dbReference type="GO" id="GO:0008270">
    <property type="term" value="F:zinc ion binding"/>
    <property type="evidence" value="ECO:0007669"/>
    <property type="project" value="UniProtKB-KW"/>
</dbReference>
<dbReference type="Gene3D" id="3.30.160.60">
    <property type="entry name" value="Classic Zinc Finger"/>
    <property type="match status" value="1"/>
</dbReference>
<evidence type="ECO:0000313" key="4">
    <source>
        <dbReference type="EMBL" id="KAB5592241.1"/>
    </source>
</evidence>
<comment type="caution">
    <text evidence="4">The sequence shown here is derived from an EMBL/GenBank/DDBJ whole genome shotgun (WGS) entry which is preliminary data.</text>
</comment>